<keyword evidence="2" id="KW-0808">Transferase</keyword>
<dbReference type="PANTHER" id="PTHR22916">
    <property type="entry name" value="GLYCOSYLTRANSFERASE"/>
    <property type="match status" value="1"/>
</dbReference>
<organism evidence="2 3">
    <name type="scientific">Mariniflexile litorale</name>
    <dbReference type="NCBI Taxonomy" id="3045158"/>
    <lineage>
        <taxon>Bacteria</taxon>
        <taxon>Pseudomonadati</taxon>
        <taxon>Bacteroidota</taxon>
        <taxon>Flavobacteriia</taxon>
        <taxon>Flavobacteriales</taxon>
        <taxon>Flavobacteriaceae</taxon>
        <taxon>Mariniflexile</taxon>
    </lineage>
</organism>
<evidence type="ECO:0000313" key="2">
    <source>
        <dbReference type="EMBL" id="XBL13241.1"/>
    </source>
</evidence>
<dbReference type="InterPro" id="IPR001173">
    <property type="entry name" value="Glyco_trans_2-like"/>
</dbReference>
<dbReference type="GO" id="GO:0016758">
    <property type="term" value="F:hexosyltransferase activity"/>
    <property type="evidence" value="ECO:0007669"/>
    <property type="project" value="UniProtKB-ARBA"/>
</dbReference>
<dbReference type="EC" id="2.4.-.-" evidence="2"/>
<dbReference type="SUPFAM" id="SSF53448">
    <property type="entry name" value="Nucleotide-diphospho-sugar transferases"/>
    <property type="match status" value="1"/>
</dbReference>
<dbReference type="RefSeq" id="WP_308992657.1">
    <property type="nucleotide sequence ID" value="NZ_CP155618.1"/>
</dbReference>
<evidence type="ECO:0000313" key="3">
    <source>
        <dbReference type="Proteomes" id="UP001224325"/>
    </source>
</evidence>
<dbReference type="Proteomes" id="UP001224325">
    <property type="component" value="Chromosome"/>
</dbReference>
<keyword evidence="3" id="KW-1185">Reference proteome</keyword>
<accession>A0AAU7ECV1</accession>
<feature type="domain" description="Glycosyltransferase 2-like" evidence="1">
    <location>
        <begin position="5"/>
        <end position="119"/>
    </location>
</feature>
<dbReference type="Gene3D" id="3.90.550.10">
    <property type="entry name" value="Spore Coat Polysaccharide Biosynthesis Protein SpsA, Chain A"/>
    <property type="match status" value="1"/>
</dbReference>
<sequence length="296" mass="34237">MMLFSILIANYNNGSFFKDCYASVIVQTYENWEVIIVDDASTDNSVELIKKIIGNDTRFKLFTNKENKGCGYAKHKCVSLAEGGICGFLDPDDALFPNAITEMVQIHKEHNDVSIVTSKYELVDLKMNTIEEGNHGSAISFGKSYLTSGAGAMTHFATFKKEKYNVTVGIDAKMKRAVDQDLYFKMEEVGTVVFLNEVLYRYRIHEQSISANENKFKAHYWHFYAMINAYKRRKKNKIEIDNFTKQEIKIIKSNYYMSRFARAKKNNNHCVKRYFLLKAIVTFPSYNLKHKLKSLF</sequence>
<dbReference type="PANTHER" id="PTHR22916:SF3">
    <property type="entry name" value="UDP-GLCNAC:BETAGAL BETA-1,3-N-ACETYLGLUCOSAMINYLTRANSFERASE-LIKE PROTEIN 1"/>
    <property type="match status" value="1"/>
</dbReference>
<proteinExistence type="predicted"/>
<gene>
    <name evidence="2" type="ORF">QLS71_013025</name>
</gene>
<dbReference type="CDD" id="cd00761">
    <property type="entry name" value="Glyco_tranf_GTA_type"/>
    <property type="match status" value="1"/>
</dbReference>
<dbReference type="EMBL" id="CP155618">
    <property type="protein sequence ID" value="XBL13241.1"/>
    <property type="molecule type" value="Genomic_DNA"/>
</dbReference>
<name>A0AAU7ECV1_9FLAO</name>
<reference evidence="2" key="1">
    <citation type="submission" date="2024-04" db="EMBL/GenBank/DDBJ databases">
        <title>Mariniflexile litorale, isolated from the shallow sediments of the Sea of Japan.</title>
        <authorList>
            <person name="Romanenko L."/>
            <person name="Isaeva M."/>
        </authorList>
    </citation>
    <scope>NUCLEOTIDE SEQUENCE [LARGE SCALE GENOMIC DNA]</scope>
    <source>
        <strain evidence="2">KMM 9835</strain>
    </source>
</reference>
<dbReference type="InterPro" id="IPR029044">
    <property type="entry name" value="Nucleotide-diphossugar_trans"/>
</dbReference>
<dbReference type="AlphaFoldDB" id="A0AAU7ECV1"/>
<dbReference type="Pfam" id="PF00535">
    <property type="entry name" value="Glycos_transf_2"/>
    <property type="match status" value="1"/>
</dbReference>
<evidence type="ECO:0000259" key="1">
    <source>
        <dbReference type="Pfam" id="PF00535"/>
    </source>
</evidence>
<keyword evidence="2" id="KW-0328">Glycosyltransferase</keyword>
<protein>
    <submittedName>
        <fullName evidence="2">Glycosyltransferase family 2 protein</fullName>
        <ecNumber evidence="2">2.4.-.-</ecNumber>
    </submittedName>
</protein>
<dbReference type="KEGG" id="mlil:QLS71_013025"/>